<dbReference type="InterPro" id="IPR000668">
    <property type="entry name" value="Peptidase_C1A_C"/>
</dbReference>
<dbReference type="InterPro" id="IPR013128">
    <property type="entry name" value="Peptidase_C1A"/>
</dbReference>
<dbReference type="InterPro" id="IPR025660">
    <property type="entry name" value="Pept_his_AS"/>
</dbReference>
<dbReference type="InterPro" id="IPR025661">
    <property type="entry name" value="Pept_asp_AS"/>
</dbReference>
<accession>A0A8J5TUZ6</accession>
<name>A0A8J5TUZ6_HOMAM</name>
<evidence type="ECO:0000256" key="1">
    <source>
        <dbReference type="ARBA" id="ARBA00008455"/>
    </source>
</evidence>
<proteinExistence type="inferred from homology"/>
<feature type="domain" description="SMB" evidence="3">
    <location>
        <begin position="3"/>
        <end position="55"/>
    </location>
</feature>
<dbReference type="InterPro" id="IPR038765">
    <property type="entry name" value="Papain-like_cys_pep_sf"/>
</dbReference>
<protein>
    <submittedName>
        <fullName evidence="4">Papain family cysteine protease-containing protein</fullName>
    </submittedName>
</protein>
<keyword evidence="4" id="KW-0378">Hydrolase</keyword>
<dbReference type="SUPFAM" id="SSF54001">
    <property type="entry name" value="Cysteine proteinases"/>
    <property type="match status" value="1"/>
</dbReference>
<comment type="caution">
    <text evidence="4">The sequence shown here is derived from an EMBL/GenBank/DDBJ whole genome shotgun (WGS) entry which is preliminary data.</text>
</comment>
<dbReference type="GO" id="GO:0006508">
    <property type="term" value="P:proteolysis"/>
    <property type="evidence" value="ECO:0007669"/>
    <property type="project" value="UniProtKB-KW"/>
</dbReference>
<evidence type="ECO:0000313" key="5">
    <source>
        <dbReference type="Proteomes" id="UP000747542"/>
    </source>
</evidence>
<dbReference type="PROSITE" id="PS00639">
    <property type="entry name" value="THIOL_PROTEASE_HIS"/>
    <property type="match status" value="1"/>
</dbReference>
<keyword evidence="5" id="KW-1185">Reference proteome</keyword>
<dbReference type="PANTHER" id="PTHR12411">
    <property type="entry name" value="CYSTEINE PROTEASE FAMILY C1-RELATED"/>
    <property type="match status" value="1"/>
</dbReference>
<evidence type="ECO:0000256" key="2">
    <source>
        <dbReference type="ARBA" id="ARBA00023157"/>
    </source>
</evidence>
<dbReference type="InterPro" id="IPR001212">
    <property type="entry name" value="Somatomedin_B_dom"/>
</dbReference>
<dbReference type="PROSITE" id="PS00640">
    <property type="entry name" value="THIOL_PROTEASE_ASN"/>
    <property type="match status" value="1"/>
</dbReference>
<reference evidence="4" key="1">
    <citation type="journal article" date="2021" name="Sci. Adv.">
        <title>The American lobster genome reveals insights on longevity, neural, and immune adaptations.</title>
        <authorList>
            <person name="Polinski J.M."/>
            <person name="Zimin A.V."/>
            <person name="Clark K.F."/>
            <person name="Kohn A.B."/>
            <person name="Sadowski N."/>
            <person name="Timp W."/>
            <person name="Ptitsyn A."/>
            <person name="Khanna P."/>
            <person name="Romanova D.Y."/>
            <person name="Williams P."/>
            <person name="Greenwood S.J."/>
            <person name="Moroz L.L."/>
            <person name="Walt D.R."/>
            <person name="Bodnar A.G."/>
        </authorList>
    </citation>
    <scope>NUCLEOTIDE SEQUENCE</scope>
    <source>
        <strain evidence="4">GMGI-L3</strain>
    </source>
</reference>
<organism evidence="4 5">
    <name type="scientific">Homarus americanus</name>
    <name type="common">American lobster</name>
    <dbReference type="NCBI Taxonomy" id="6706"/>
    <lineage>
        <taxon>Eukaryota</taxon>
        <taxon>Metazoa</taxon>
        <taxon>Ecdysozoa</taxon>
        <taxon>Arthropoda</taxon>
        <taxon>Crustacea</taxon>
        <taxon>Multicrustacea</taxon>
        <taxon>Malacostraca</taxon>
        <taxon>Eumalacostraca</taxon>
        <taxon>Eucarida</taxon>
        <taxon>Decapoda</taxon>
        <taxon>Pleocyemata</taxon>
        <taxon>Astacidea</taxon>
        <taxon>Nephropoidea</taxon>
        <taxon>Nephropidae</taxon>
        <taxon>Homarus</taxon>
    </lineage>
</organism>
<dbReference type="Proteomes" id="UP000747542">
    <property type="component" value="Unassembled WGS sequence"/>
</dbReference>
<keyword evidence="2" id="KW-1015">Disulfide bond</keyword>
<dbReference type="EMBL" id="JAHLQT010001931">
    <property type="protein sequence ID" value="KAG7177708.1"/>
    <property type="molecule type" value="Genomic_DNA"/>
</dbReference>
<gene>
    <name evidence="4" type="ORF">Hamer_G008372</name>
</gene>
<sequence>MGKPEECCEKRLDDCSVPIYDTLCYCDEFCITDIDQPKNDDCCPDFREVCLGEKPSKDDPGPKCAEGQLLCEEDECMVEEKEIRTVNQRPLHYGWRASNYSNFWGRKAKDGLMLRTGSFIPEELSMKMNPIALRPDVSQIPSRFDARTKREWLGRVSDVRDQGWCGASWAFSTIGVTQDRLKFITSTAMMEVHKDLFMYKSGIYSYSGVTKGETASHSVRIIGWGEDPLPGSRPVKYWLVANSWGKDWGENGLFKIRRGTNESGIETFVLAVRVRLANYVYGV</sequence>
<keyword evidence="4" id="KW-0645">Protease</keyword>
<dbReference type="GO" id="GO:0008234">
    <property type="term" value="F:cysteine-type peptidase activity"/>
    <property type="evidence" value="ECO:0007669"/>
    <property type="project" value="InterPro"/>
</dbReference>
<dbReference type="Pfam" id="PF00112">
    <property type="entry name" value="Peptidase_C1"/>
    <property type="match status" value="2"/>
</dbReference>
<dbReference type="AlphaFoldDB" id="A0A8J5TUZ6"/>
<comment type="similarity">
    <text evidence="1">Belongs to the peptidase C1 family.</text>
</comment>
<dbReference type="SMART" id="SM00645">
    <property type="entry name" value="Pept_C1"/>
    <property type="match status" value="1"/>
</dbReference>
<dbReference type="Gene3D" id="3.90.70.10">
    <property type="entry name" value="Cysteine proteinases"/>
    <property type="match status" value="2"/>
</dbReference>
<evidence type="ECO:0000259" key="3">
    <source>
        <dbReference type="PROSITE" id="PS50958"/>
    </source>
</evidence>
<evidence type="ECO:0000313" key="4">
    <source>
        <dbReference type="EMBL" id="KAG7177708.1"/>
    </source>
</evidence>
<dbReference type="PROSITE" id="PS50958">
    <property type="entry name" value="SMB_2"/>
    <property type="match status" value="1"/>
</dbReference>